<comment type="similarity">
    <text evidence="1 4">Belongs to the UDP-glycosyltransferase family.</text>
</comment>
<evidence type="ECO:0000256" key="2">
    <source>
        <dbReference type="ARBA" id="ARBA00022679"/>
    </source>
</evidence>
<evidence type="ECO:0000259" key="6">
    <source>
        <dbReference type="Pfam" id="PF26168"/>
    </source>
</evidence>
<evidence type="ECO:0000256" key="1">
    <source>
        <dbReference type="ARBA" id="ARBA00009995"/>
    </source>
</evidence>
<evidence type="ECO:0000313" key="7">
    <source>
        <dbReference type="Proteomes" id="UP000813463"/>
    </source>
</evidence>
<dbReference type="FunFam" id="3.40.50.2000:FF:000238">
    <property type="entry name" value="Glycosyltransferase"/>
    <property type="match status" value="1"/>
</dbReference>
<dbReference type="GeneID" id="110802439"/>
<evidence type="ECO:0000256" key="4">
    <source>
        <dbReference type="RuleBase" id="RU003718"/>
    </source>
</evidence>
<organism evidence="7 8">
    <name type="scientific">Spinacia oleracea</name>
    <name type="common">Spinach</name>
    <dbReference type="NCBI Taxonomy" id="3562"/>
    <lineage>
        <taxon>Eukaryota</taxon>
        <taxon>Viridiplantae</taxon>
        <taxon>Streptophyta</taxon>
        <taxon>Embryophyta</taxon>
        <taxon>Tracheophyta</taxon>
        <taxon>Spermatophyta</taxon>
        <taxon>Magnoliopsida</taxon>
        <taxon>eudicotyledons</taxon>
        <taxon>Gunneridae</taxon>
        <taxon>Pentapetalae</taxon>
        <taxon>Caryophyllales</taxon>
        <taxon>Chenopodiaceae</taxon>
        <taxon>Chenopodioideae</taxon>
        <taxon>Anserineae</taxon>
        <taxon>Spinacia</taxon>
    </lineage>
</organism>
<reference evidence="7" key="1">
    <citation type="journal article" date="2021" name="Nat. Commun.">
        <title>Genomic analyses provide insights into spinach domestication and the genetic basis of agronomic traits.</title>
        <authorList>
            <person name="Cai X."/>
            <person name="Sun X."/>
            <person name="Xu C."/>
            <person name="Sun H."/>
            <person name="Wang X."/>
            <person name="Ge C."/>
            <person name="Zhang Z."/>
            <person name="Wang Q."/>
            <person name="Fei Z."/>
            <person name="Jiao C."/>
            <person name="Wang Q."/>
        </authorList>
    </citation>
    <scope>NUCLEOTIDE SEQUENCE [LARGE SCALE GENOMIC DNA]</scope>
    <source>
        <strain evidence="7">cv. Varoflay</strain>
    </source>
</reference>
<dbReference type="InterPro" id="IPR035595">
    <property type="entry name" value="UDP_glycos_trans_CS"/>
</dbReference>
<evidence type="ECO:0000256" key="3">
    <source>
        <dbReference type="ARBA" id="ARBA00051296"/>
    </source>
</evidence>
<dbReference type="Proteomes" id="UP000813463">
    <property type="component" value="Chromosome 6"/>
</dbReference>
<dbReference type="Pfam" id="PF00201">
    <property type="entry name" value="UDPGT"/>
    <property type="match status" value="1"/>
</dbReference>
<dbReference type="Gene3D" id="3.40.50.2000">
    <property type="entry name" value="Glycogen Phosphorylase B"/>
    <property type="match status" value="2"/>
</dbReference>
<accession>A0A9R0J996</accession>
<dbReference type="AlphaFoldDB" id="A0A9R0J996"/>
<evidence type="ECO:0000256" key="5">
    <source>
        <dbReference type="RuleBase" id="RU362057"/>
    </source>
</evidence>
<proteinExistence type="inferred from homology"/>
<dbReference type="CDD" id="cd03784">
    <property type="entry name" value="GT1_Gtf-like"/>
    <property type="match status" value="1"/>
</dbReference>
<dbReference type="InterPro" id="IPR058980">
    <property type="entry name" value="Glyco_transf_N"/>
</dbReference>
<dbReference type="PANTHER" id="PTHR48044">
    <property type="entry name" value="GLYCOSYLTRANSFERASE"/>
    <property type="match status" value="1"/>
</dbReference>
<feature type="domain" description="Glycosyltransferase N-terminal" evidence="6">
    <location>
        <begin position="12"/>
        <end position="254"/>
    </location>
</feature>
<dbReference type="GO" id="GO:0050404">
    <property type="term" value="F:zeatin O-beta-D-xylosyltransferase activity"/>
    <property type="evidence" value="ECO:0007669"/>
    <property type="project" value="UniProtKB-ARBA"/>
</dbReference>
<dbReference type="RefSeq" id="XP_021863571.1">
    <property type="nucleotide sequence ID" value="XM_022007879.2"/>
</dbReference>
<dbReference type="EC" id="2.4.1.-" evidence="5"/>
<protein>
    <recommendedName>
        <fullName evidence="5">Glycosyltransferase</fullName>
        <ecNumber evidence="5">2.4.1.-</ecNumber>
    </recommendedName>
</protein>
<dbReference type="KEGG" id="soe:110802439"/>
<keyword evidence="2 4" id="KW-0808">Transferase</keyword>
<dbReference type="InterPro" id="IPR002213">
    <property type="entry name" value="UDP_glucos_trans"/>
</dbReference>
<comment type="catalytic activity">
    <reaction evidence="3">
        <text>a 3'-hydro-2'-hydroxy-beta-oxodihydrochalcone + UDP-alpha-D-glucose = a 3'-(beta-D-glucopyranosyl)-2'-hydroxy-beta-oxodihydrochalcone + UDP + H(+)</text>
        <dbReference type="Rhea" id="RHEA:51504"/>
        <dbReference type="ChEBI" id="CHEBI:15378"/>
        <dbReference type="ChEBI" id="CHEBI:58223"/>
        <dbReference type="ChEBI" id="CHEBI:58885"/>
        <dbReference type="ChEBI" id="CHEBI:142482"/>
        <dbReference type="ChEBI" id="CHEBI:142483"/>
        <dbReference type="EC" id="2.4.1.360"/>
    </reaction>
    <physiologicalReaction direction="left-to-right" evidence="3">
        <dbReference type="Rhea" id="RHEA:51505"/>
    </physiologicalReaction>
</comment>
<keyword evidence="7" id="KW-1185">Reference proteome</keyword>
<evidence type="ECO:0000313" key="8">
    <source>
        <dbReference type="RefSeq" id="XP_021863571.1"/>
    </source>
</evidence>
<dbReference type="PROSITE" id="PS00375">
    <property type="entry name" value="UDPGT"/>
    <property type="match status" value="1"/>
</dbReference>
<dbReference type="FunFam" id="3.40.50.2000:FF:000060">
    <property type="entry name" value="Glycosyltransferase"/>
    <property type="match status" value="1"/>
</dbReference>
<keyword evidence="4" id="KW-0328">Glycosyltransferase</keyword>
<reference evidence="8" key="2">
    <citation type="submission" date="2025-08" db="UniProtKB">
        <authorList>
            <consortium name="RefSeq"/>
        </authorList>
    </citation>
    <scope>IDENTIFICATION</scope>
    <source>
        <tissue evidence="8">Leaf</tissue>
    </source>
</reference>
<dbReference type="GO" id="GO:0120514">
    <property type="term" value="F:2-hydroxyflavanone C-glucosyltransferase activity"/>
    <property type="evidence" value="ECO:0007669"/>
    <property type="project" value="UniProtKB-EC"/>
</dbReference>
<sequence length="475" mass="53826">MENQKCNKEHPQVVVVMVPLPAQGHLNQLLHLSHLITTYGIPVHFAGSSTHNRQAKLRLQGWDTETLTKIHFHDFELPPYDSTSPKIDLSCPFPQHLLPLFEASTHLRDPVSQLLQQLSGKFDRVVVIHDVIMAYVVQDVKLLPNAEAYTFNPISAFTTFLQTWETIPENYKLHFQLQHSTTDIIPKDILTDAYRCMSKEMLEFAMNQFKLLGFKSGWLYNTSRVIEGRYLQLLETIHSTKEETKHFALGPFSPVVIESAENRHHSFKWLDEQEKDSVIYVSFGSTVSLRGDQIEELAKGLEESGEKFIWVLRGADPNDVFAQGDQVTRPHLQQGYEERVKDRGIVLRDWAPQLEILAHPSVGGFMSHCGWNSCMESISMGVPIAAWPMHSDQPRNAILISEVLRIGMVVKDWARRSELVTSSTIANVVKALMASEEGKEMKERAAKLGEGVRESVAQGGVASLERDDFIAYITR</sequence>
<dbReference type="Pfam" id="PF26168">
    <property type="entry name" value="Glyco_transf_N"/>
    <property type="match status" value="1"/>
</dbReference>
<gene>
    <name evidence="8" type="primary">LOC110802439</name>
</gene>
<dbReference type="PANTHER" id="PTHR48044:SF22">
    <property type="entry name" value="GLYCOSYLTRANSFERASE"/>
    <property type="match status" value="1"/>
</dbReference>
<dbReference type="OrthoDB" id="5835829at2759"/>
<dbReference type="GO" id="GO:0035251">
    <property type="term" value="F:UDP-glucosyltransferase activity"/>
    <property type="evidence" value="ECO:0000318"/>
    <property type="project" value="GO_Central"/>
</dbReference>
<dbReference type="SUPFAM" id="SSF53756">
    <property type="entry name" value="UDP-Glycosyltransferase/glycogen phosphorylase"/>
    <property type="match status" value="1"/>
</dbReference>
<name>A0A9R0J996_SPIOL</name>
<dbReference type="GO" id="GO:0009690">
    <property type="term" value="P:cytokinin metabolic process"/>
    <property type="evidence" value="ECO:0007669"/>
    <property type="project" value="UniProtKB-ARBA"/>
</dbReference>